<dbReference type="PIRSF" id="PIRSF005413">
    <property type="entry name" value="COX11"/>
    <property type="match status" value="1"/>
</dbReference>
<dbReference type="Pfam" id="PF04442">
    <property type="entry name" value="CtaG_Cox11"/>
    <property type="match status" value="1"/>
</dbReference>
<evidence type="ECO:0000256" key="5">
    <source>
        <dbReference type="ARBA" id="ARBA00022692"/>
    </source>
</evidence>
<dbReference type="SUPFAM" id="SSF110111">
    <property type="entry name" value="Ctag/Cox11"/>
    <property type="match status" value="1"/>
</dbReference>
<evidence type="ECO:0000313" key="12">
    <source>
        <dbReference type="Proteomes" id="UP000286482"/>
    </source>
</evidence>
<dbReference type="NCBIfam" id="NF003465">
    <property type="entry name" value="PRK05089.1"/>
    <property type="match status" value="1"/>
</dbReference>
<dbReference type="Gene3D" id="2.60.370.10">
    <property type="entry name" value="Ctag/Cox11"/>
    <property type="match status" value="1"/>
</dbReference>
<evidence type="ECO:0000256" key="7">
    <source>
        <dbReference type="ARBA" id="ARBA00022989"/>
    </source>
</evidence>
<evidence type="ECO:0000256" key="8">
    <source>
        <dbReference type="ARBA" id="ARBA00023008"/>
    </source>
</evidence>
<dbReference type="InterPro" id="IPR023471">
    <property type="entry name" value="CtaG/Cox11_dom_sf"/>
</dbReference>
<dbReference type="AlphaFoldDB" id="A0A420E604"/>
<dbReference type="GO" id="GO:0005507">
    <property type="term" value="F:copper ion binding"/>
    <property type="evidence" value="ECO:0007669"/>
    <property type="project" value="InterPro"/>
</dbReference>
<comment type="subcellular location">
    <subcellularLocation>
        <location evidence="2">Cell inner membrane</location>
        <topology evidence="2">Single-pass type II membrane protein</topology>
        <orientation evidence="2">Periplasmic side</orientation>
    </subcellularLocation>
</comment>
<dbReference type="RefSeq" id="WP_120356553.1">
    <property type="nucleotide sequence ID" value="NZ_RAQO01000012.1"/>
</dbReference>
<dbReference type="Proteomes" id="UP000286482">
    <property type="component" value="Unassembled WGS sequence"/>
</dbReference>
<accession>A0A420E604</accession>
<protein>
    <recommendedName>
        <fullName evidence="4">Cytochrome c oxidase assembly protein CtaG</fullName>
    </recommendedName>
</protein>
<evidence type="ECO:0000256" key="6">
    <source>
        <dbReference type="ARBA" id="ARBA00022968"/>
    </source>
</evidence>
<name>A0A420E604_9ALTE</name>
<keyword evidence="12" id="KW-1185">Reference proteome</keyword>
<evidence type="ECO:0000256" key="1">
    <source>
        <dbReference type="ARBA" id="ARBA00004007"/>
    </source>
</evidence>
<dbReference type="PANTHER" id="PTHR21320">
    <property type="entry name" value="CYTOCHROME C OXIDASE ASSEMBLY PROTEIN COX11-RELATED"/>
    <property type="match status" value="1"/>
</dbReference>
<dbReference type="EMBL" id="RAQO01000012">
    <property type="protein sequence ID" value="RKF13140.1"/>
    <property type="molecule type" value="Genomic_DNA"/>
</dbReference>
<reference evidence="11 12" key="1">
    <citation type="submission" date="2018-09" db="EMBL/GenBank/DDBJ databases">
        <authorList>
            <person name="Wang Z."/>
        </authorList>
    </citation>
    <scope>NUCLEOTIDE SEQUENCE [LARGE SCALE GENOMIC DNA]</scope>
    <source>
        <strain evidence="11 12">ALS 81</strain>
    </source>
</reference>
<comment type="similarity">
    <text evidence="3">Belongs to the COX11/CtaG family.</text>
</comment>
<feature type="transmembrane region" description="Helical" evidence="10">
    <location>
        <begin position="7"/>
        <end position="26"/>
    </location>
</feature>
<dbReference type="OrthoDB" id="9804841at2"/>
<comment type="caution">
    <text evidence="11">The sequence shown here is derived from an EMBL/GenBank/DDBJ whole genome shotgun (WGS) entry which is preliminary data.</text>
</comment>
<gene>
    <name evidence="11" type="ORF">DBZ36_18925</name>
</gene>
<keyword evidence="8" id="KW-0186">Copper</keyword>
<evidence type="ECO:0000256" key="9">
    <source>
        <dbReference type="ARBA" id="ARBA00023136"/>
    </source>
</evidence>
<dbReference type="GO" id="GO:0005886">
    <property type="term" value="C:plasma membrane"/>
    <property type="evidence" value="ECO:0007669"/>
    <property type="project" value="UniProtKB-SubCell"/>
</dbReference>
<evidence type="ECO:0000256" key="4">
    <source>
        <dbReference type="ARBA" id="ARBA00015384"/>
    </source>
</evidence>
<sequence>MGTNARLVSKLSIAVVLMFGFGYALVPLYDVFCKITGINGKTEKQASAVSTNVDQQRLINVEFITYVNKDLAWDFDAVTQKVSVHPGESITVNFSATNLSHETTVVQAVPSVSPGRGASYLKKVSCFCFEQQSLAAGESVDMPLLFYVSPDLPSDISTLTLAYTMFPISGAQVNVSTNSQEVSNDATL</sequence>
<evidence type="ECO:0000256" key="3">
    <source>
        <dbReference type="ARBA" id="ARBA00009620"/>
    </source>
</evidence>
<organism evidence="11 12">
    <name type="scientific">Alginatibacterium sediminis</name>
    <dbReference type="NCBI Taxonomy" id="2164068"/>
    <lineage>
        <taxon>Bacteria</taxon>
        <taxon>Pseudomonadati</taxon>
        <taxon>Pseudomonadota</taxon>
        <taxon>Gammaproteobacteria</taxon>
        <taxon>Alteromonadales</taxon>
        <taxon>Alteromonadaceae</taxon>
        <taxon>Alginatibacterium</taxon>
    </lineage>
</organism>
<dbReference type="PANTHER" id="PTHR21320:SF3">
    <property type="entry name" value="CYTOCHROME C OXIDASE ASSEMBLY PROTEIN COX11, MITOCHONDRIAL-RELATED"/>
    <property type="match status" value="1"/>
</dbReference>
<keyword evidence="9 10" id="KW-0472">Membrane</keyword>
<comment type="function">
    <text evidence="1">Exerts its effect at some terminal stage of cytochrome c oxidase synthesis, probably by being involved in the insertion of the copper B into subunit I.</text>
</comment>
<proteinExistence type="inferred from homology"/>
<dbReference type="InterPro" id="IPR007533">
    <property type="entry name" value="Cyt_c_oxidase_assmbl_CtaG"/>
</dbReference>
<evidence type="ECO:0000256" key="10">
    <source>
        <dbReference type="SAM" id="Phobius"/>
    </source>
</evidence>
<evidence type="ECO:0000313" key="11">
    <source>
        <dbReference type="EMBL" id="RKF13140.1"/>
    </source>
</evidence>
<keyword evidence="6" id="KW-0735">Signal-anchor</keyword>
<keyword evidence="5 10" id="KW-0812">Transmembrane</keyword>
<evidence type="ECO:0000256" key="2">
    <source>
        <dbReference type="ARBA" id="ARBA00004382"/>
    </source>
</evidence>
<keyword evidence="7 10" id="KW-1133">Transmembrane helix</keyword>